<dbReference type="InterPro" id="IPR022789">
    <property type="entry name" value="ParD"/>
</dbReference>
<dbReference type="PANTHER" id="PTHR36582">
    <property type="entry name" value="ANTITOXIN PARD"/>
    <property type="match status" value="1"/>
</dbReference>
<dbReference type="EMBL" id="VGLS01000906">
    <property type="protein sequence ID" value="MBM3226427.1"/>
    <property type="molecule type" value="Genomic_DNA"/>
</dbReference>
<name>A0A937W4D7_UNCTE</name>
<dbReference type="PANTHER" id="PTHR36582:SF2">
    <property type="entry name" value="ANTITOXIN PARD"/>
    <property type="match status" value="1"/>
</dbReference>
<dbReference type="InterPro" id="IPR010985">
    <property type="entry name" value="Ribbon_hlx_hlx"/>
</dbReference>
<keyword evidence="2" id="KW-1277">Toxin-antitoxin system</keyword>
<organism evidence="3 4">
    <name type="scientific">Tectimicrobiota bacterium</name>
    <dbReference type="NCBI Taxonomy" id="2528274"/>
    <lineage>
        <taxon>Bacteria</taxon>
        <taxon>Pseudomonadati</taxon>
        <taxon>Nitrospinota/Tectimicrobiota group</taxon>
        <taxon>Candidatus Tectimicrobiota</taxon>
    </lineage>
</organism>
<evidence type="ECO:0000256" key="1">
    <source>
        <dbReference type="ARBA" id="ARBA00008580"/>
    </source>
</evidence>
<comment type="similarity">
    <text evidence="1">Belongs to the ParD antitoxin family.</text>
</comment>
<dbReference type="InterPro" id="IPR038296">
    <property type="entry name" value="ParD_sf"/>
</dbReference>
<evidence type="ECO:0000256" key="2">
    <source>
        <dbReference type="ARBA" id="ARBA00022649"/>
    </source>
</evidence>
<evidence type="ECO:0000313" key="3">
    <source>
        <dbReference type="EMBL" id="MBM3226427.1"/>
    </source>
</evidence>
<protein>
    <submittedName>
        <fullName evidence="3">Type II toxin-antitoxin system ParD family antitoxin</fullName>
    </submittedName>
</protein>
<proteinExistence type="inferred from homology"/>
<dbReference type="SUPFAM" id="SSF47598">
    <property type="entry name" value="Ribbon-helix-helix"/>
    <property type="match status" value="1"/>
</dbReference>
<comment type="caution">
    <text evidence="3">The sequence shown here is derived from an EMBL/GenBank/DDBJ whole genome shotgun (WGS) entry which is preliminary data.</text>
</comment>
<evidence type="ECO:0000313" key="4">
    <source>
        <dbReference type="Proteomes" id="UP000712673"/>
    </source>
</evidence>
<dbReference type="GO" id="GO:0006355">
    <property type="term" value="P:regulation of DNA-templated transcription"/>
    <property type="evidence" value="ECO:0007669"/>
    <property type="project" value="InterPro"/>
</dbReference>
<dbReference type="Proteomes" id="UP000712673">
    <property type="component" value="Unassembled WGS sequence"/>
</dbReference>
<sequence length="91" mass="10715">MASINLGEHFEQFIQQQIAHGRYQNVSEVVRAGLRLLEDYEISTEERARQMKAKINEAWDDPRPSVPIDEVFDRLEMLHSQTMEAQRHDHP</sequence>
<dbReference type="AlphaFoldDB" id="A0A937W4D7"/>
<dbReference type="NCBIfam" id="TIGR02606">
    <property type="entry name" value="antidote_CC2985"/>
    <property type="match status" value="1"/>
</dbReference>
<reference evidence="3" key="1">
    <citation type="submission" date="2019-03" db="EMBL/GenBank/DDBJ databases">
        <title>Lake Tanganyika Metagenome-Assembled Genomes (MAGs).</title>
        <authorList>
            <person name="Tran P."/>
        </authorList>
    </citation>
    <scope>NUCLEOTIDE SEQUENCE</scope>
    <source>
        <strain evidence="3">K_DeepCast_65m_m2_066</strain>
    </source>
</reference>
<dbReference type="Pfam" id="PF03693">
    <property type="entry name" value="ParD_antitoxin"/>
    <property type="match status" value="1"/>
</dbReference>
<accession>A0A937W4D7</accession>
<gene>
    <name evidence="3" type="ORF">FJZ47_21905</name>
</gene>
<dbReference type="Gene3D" id="6.10.10.120">
    <property type="entry name" value="Antitoxin ParD1-like"/>
    <property type="match status" value="1"/>
</dbReference>